<comment type="caution">
    <text evidence="2">The sequence shown here is derived from an EMBL/GenBank/DDBJ whole genome shotgun (WGS) entry which is preliminary data.</text>
</comment>
<protein>
    <submittedName>
        <fullName evidence="2">Uncharacterized protein</fullName>
    </submittedName>
</protein>
<evidence type="ECO:0000256" key="1">
    <source>
        <dbReference type="SAM" id="Coils"/>
    </source>
</evidence>
<evidence type="ECO:0000313" key="3">
    <source>
        <dbReference type="Proteomes" id="UP000765509"/>
    </source>
</evidence>
<sequence>MIQERDGGYILTETKVLKRYIEQELEAVIISRERVEDKISQDESDHPFLDKEKAKRFKLEDENMKNSLNQLEDINKKIKEQQIHKIKAQEEKKELKDFIKKSEEFTEVVLPQSRTGQVFKQ</sequence>
<gene>
    <name evidence="2" type="ORF">O181_065157</name>
</gene>
<keyword evidence="1" id="KW-0175">Coiled coil</keyword>
<dbReference type="AlphaFoldDB" id="A0A9Q3ESZ3"/>
<dbReference type="OrthoDB" id="2518769at2759"/>
<name>A0A9Q3ESZ3_9BASI</name>
<accession>A0A9Q3ESZ3</accession>
<reference evidence="2" key="1">
    <citation type="submission" date="2021-03" db="EMBL/GenBank/DDBJ databases">
        <title>Draft genome sequence of rust myrtle Austropuccinia psidii MF-1, a brazilian biotype.</title>
        <authorList>
            <person name="Quecine M.C."/>
            <person name="Pachon D.M.R."/>
            <person name="Bonatelli M.L."/>
            <person name="Correr F.H."/>
            <person name="Franceschini L.M."/>
            <person name="Leite T.F."/>
            <person name="Margarido G.R.A."/>
            <person name="Almeida C.A."/>
            <person name="Ferrarezi J.A."/>
            <person name="Labate C.A."/>
        </authorList>
    </citation>
    <scope>NUCLEOTIDE SEQUENCE</scope>
    <source>
        <strain evidence="2">MF-1</strain>
    </source>
</reference>
<feature type="coiled-coil region" evidence="1">
    <location>
        <begin position="61"/>
        <end position="91"/>
    </location>
</feature>
<dbReference type="EMBL" id="AVOT02031815">
    <property type="protein sequence ID" value="MBW0525442.1"/>
    <property type="molecule type" value="Genomic_DNA"/>
</dbReference>
<evidence type="ECO:0000313" key="2">
    <source>
        <dbReference type="EMBL" id="MBW0525442.1"/>
    </source>
</evidence>
<proteinExistence type="predicted"/>
<dbReference type="Proteomes" id="UP000765509">
    <property type="component" value="Unassembled WGS sequence"/>
</dbReference>
<keyword evidence="3" id="KW-1185">Reference proteome</keyword>
<organism evidence="2 3">
    <name type="scientific">Austropuccinia psidii MF-1</name>
    <dbReference type="NCBI Taxonomy" id="1389203"/>
    <lineage>
        <taxon>Eukaryota</taxon>
        <taxon>Fungi</taxon>
        <taxon>Dikarya</taxon>
        <taxon>Basidiomycota</taxon>
        <taxon>Pucciniomycotina</taxon>
        <taxon>Pucciniomycetes</taxon>
        <taxon>Pucciniales</taxon>
        <taxon>Sphaerophragmiaceae</taxon>
        <taxon>Austropuccinia</taxon>
    </lineage>
</organism>